<dbReference type="Proteomes" id="UP000269945">
    <property type="component" value="Unassembled WGS sequence"/>
</dbReference>
<accession>A0A9X9Q8R1</accession>
<feature type="non-terminal residue" evidence="2">
    <location>
        <position position="37"/>
    </location>
</feature>
<organism evidence="2 3">
    <name type="scientific">Gulo gulo</name>
    <name type="common">Wolverine</name>
    <name type="synonym">Gluton</name>
    <dbReference type="NCBI Taxonomy" id="48420"/>
    <lineage>
        <taxon>Eukaryota</taxon>
        <taxon>Metazoa</taxon>
        <taxon>Chordata</taxon>
        <taxon>Craniata</taxon>
        <taxon>Vertebrata</taxon>
        <taxon>Euteleostomi</taxon>
        <taxon>Mammalia</taxon>
        <taxon>Eutheria</taxon>
        <taxon>Laurasiatheria</taxon>
        <taxon>Carnivora</taxon>
        <taxon>Caniformia</taxon>
        <taxon>Musteloidea</taxon>
        <taxon>Mustelidae</taxon>
        <taxon>Guloninae</taxon>
        <taxon>Gulo</taxon>
    </lineage>
</organism>
<evidence type="ECO:0000256" key="1">
    <source>
        <dbReference type="SAM" id="MobiDB-lite"/>
    </source>
</evidence>
<dbReference type="AlphaFoldDB" id="A0A9X9Q8R1"/>
<reference evidence="2 3" key="1">
    <citation type="submission" date="2018-10" db="EMBL/GenBank/DDBJ databases">
        <authorList>
            <person name="Ekblom R."/>
            <person name="Jareborg N."/>
        </authorList>
    </citation>
    <scope>NUCLEOTIDE SEQUENCE [LARGE SCALE GENOMIC DNA]</scope>
    <source>
        <tissue evidence="2">Muscle</tissue>
    </source>
</reference>
<comment type="caution">
    <text evidence="2">The sequence shown here is derived from an EMBL/GenBank/DDBJ whole genome shotgun (WGS) entry which is preliminary data.</text>
</comment>
<name>A0A9X9Q8R1_GULGU</name>
<evidence type="ECO:0000313" key="2">
    <source>
        <dbReference type="EMBL" id="VCX39511.1"/>
    </source>
</evidence>
<gene>
    <name evidence="2" type="ORF">BN2614_LOCUS6</name>
</gene>
<keyword evidence="3" id="KW-1185">Reference proteome</keyword>
<evidence type="ECO:0000313" key="3">
    <source>
        <dbReference type="Proteomes" id="UP000269945"/>
    </source>
</evidence>
<sequence length="37" mass="3969">MTSGSLTALAKFAHRKTEGDGAAHCRMTPRLQPALSR</sequence>
<proteinExistence type="predicted"/>
<protein>
    <submittedName>
        <fullName evidence="2">Uncharacterized protein</fullName>
    </submittedName>
</protein>
<feature type="region of interest" description="Disordered" evidence="1">
    <location>
        <begin position="17"/>
        <end position="37"/>
    </location>
</feature>
<dbReference type="EMBL" id="CYRY02044530">
    <property type="protein sequence ID" value="VCX39511.1"/>
    <property type="molecule type" value="Genomic_DNA"/>
</dbReference>